<proteinExistence type="predicted"/>
<protein>
    <submittedName>
        <fullName evidence="2">AAA family ATPase</fullName>
    </submittedName>
</protein>
<accession>A0AAE6QFV1</accession>
<name>A0AAE6QFV1_9PSED</name>
<dbReference type="InterPro" id="IPR027417">
    <property type="entry name" value="P-loop_NTPase"/>
</dbReference>
<dbReference type="Gene3D" id="3.40.50.300">
    <property type="entry name" value="P-loop containing nucleotide triphosphate hydrolases"/>
    <property type="match status" value="1"/>
</dbReference>
<dbReference type="Proteomes" id="UP000423413">
    <property type="component" value="Chromosome"/>
</dbReference>
<evidence type="ECO:0000259" key="1">
    <source>
        <dbReference type="SMART" id="SM00382"/>
    </source>
</evidence>
<dbReference type="SUPFAM" id="SSF52540">
    <property type="entry name" value="P-loop containing nucleoside triphosphate hydrolases"/>
    <property type="match status" value="1"/>
</dbReference>
<reference evidence="2 3" key="1">
    <citation type="submission" date="2019-11" db="EMBL/GenBank/DDBJ databases">
        <title>Complete genome sequence of Pseudomonas syringae pv. coronafaciens isolate B19001 originated in imported oat cereal.</title>
        <authorList>
            <person name="Kim S.M."/>
            <person name="Lee B.C."/>
            <person name="Seo S.J."/>
            <person name="Lee J.E."/>
            <person name="Choi N.J."/>
            <person name="Park J.H."/>
        </authorList>
    </citation>
    <scope>NUCLEOTIDE SEQUENCE [LARGE SCALE GENOMIC DNA]</scope>
    <source>
        <strain evidence="2 3">B19001</strain>
    </source>
</reference>
<dbReference type="InterPro" id="IPR003593">
    <property type="entry name" value="AAA+_ATPase"/>
</dbReference>
<dbReference type="InterPro" id="IPR008868">
    <property type="entry name" value="TniB"/>
</dbReference>
<dbReference type="Pfam" id="PF05621">
    <property type="entry name" value="TniB"/>
    <property type="match status" value="1"/>
</dbReference>
<dbReference type="EMBL" id="CP046441">
    <property type="protein sequence ID" value="QGT80901.1"/>
    <property type="molecule type" value="Genomic_DNA"/>
</dbReference>
<feature type="domain" description="AAA+ ATPase" evidence="1">
    <location>
        <begin position="71"/>
        <end position="235"/>
    </location>
</feature>
<sequence length="354" mass="39340">MQSAPPLGPNPTLGSLALAIHQSEHMRSAVMEFEHQQVLKNFKTKIVFHPRYRQAFSQIQNAIENTEALGEPVCALLCGPSGSGKSTLCEYFRKLYAGESEVQRDDGTYTNLPVFYCEVPSPATVKGLITNMLRLLINATPSGTVEKLTHQLITCLKTSQVRVIFLDEIQRLCINTVSAKVRLDSLQWIVSLLNGAGIPVILSGTGRCRDIRREDEAFENRYPYFAELSNFDYGLGVSSDYFATLQHLDAAMYQIAPLESGVHLNDPTIAAPLFVGTRGNLKRMRLVINDALKTCMGRKKPFGLTADDFITACQYVALPKNLSDGNPFALSYHDALVLITHLEEVEHNEEDDDE</sequence>
<dbReference type="SMART" id="SM00382">
    <property type="entry name" value="AAA"/>
    <property type="match status" value="1"/>
</dbReference>
<evidence type="ECO:0000313" key="3">
    <source>
        <dbReference type="Proteomes" id="UP000423413"/>
    </source>
</evidence>
<dbReference type="AlphaFoldDB" id="A0AAE6QFV1"/>
<evidence type="ECO:0000313" key="2">
    <source>
        <dbReference type="EMBL" id="QGT80901.1"/>
    </source>
</evidence>
<gene>
    <name evidence="2" type="ORF">GMO17_06760</name>
</gene>
<organism evidence="2 3">
    <name type="scientific">Pseudomonas coronafaciens pv. coronafaciens</name>
    <dbReference type="NCBI Taxonomy" id="235275"/>
    <lineage>
        <taxon>Bacteria</taxon>
        <taxon>Pseudomonadati</taxon>
        <taxon>Pseudomonadota</taxon>
        <taxon>Gammaproteobacteria</taxon>
        <taxon>Pseudomonadales</taxon>
        <taxon>Pseudomonadaceae</taxon>
        <taxon>Pseudomonas</taxon>
        <taxon>Pseudomonas coronafaciens</taxon>
    </lineage>
</organism>
<dbReference type="CDD" id="cd00009">
    <property type="entry name" value="AAA"/>
    <property type="match status" value="1"/>
</dbReference>